<feature type="transmembrane region" description="Helical" evidence="6">
    <location>
        <begin position="128"/>
        <end position="150"/>
    </location>
</feature>
<proteinExistence type="inferred from homology"/>
<keyword evidence="4 6" id="KW-0472">Membrane</keyword>
<feature type="domain" description="Rhodopsin" evidence="7">
    <location>
        <begin position="37"/>
        <end position="219"/>
    </location>
</feature>
<comment type="caution">
    <text evidence="8">The sequence shown here is derived from an EMBL/GenBank/DDBJ whole genome shotgun (WGS) entry which is preliminary data.</text>
</comment>
<comment type="subcellular location">
    <subcellularLocation>
        <location evidence="1">Membrane</location>
        <topology evidence="1">Multi-pass membrane protein</topology>
    </subcellularLocation>
</comment>
<feature type="transmembrane region" description="Helical" evidence="6">
    <location>
        <begin position="170"/>
        <end position="199"/>
    </location>
</feature>
<dbReference type="PANTHER" id="PTHR33048:SF15">
    <property type="entry name" value="INTEGRAL MEMBRANE PROTEIN"/>
    <property type="match status" value="1"/>
</dbReference>
<evidence type="ECO:0000256" key="5">
    <source>
        <dbReference type="ARBA" id="ARBA00038359"/>
    </source>
</evidence>
<evidence type="ECO:0000256" key="6">
    <source>
        <dbReference type="SAM" id="Phobius"/>
    </source>
</evidence>
<evidence type="ECO:0000256" key="3">
    <source>
        <dbReference type="ARBA" id="ARBA00022989"/>
    </source>
</evidence>
<dbReference type="OrthoDB" id="9976870at2759"/>
<feature type="transmembrane region" description="Helical" evidence="6">
    <location>
        <begin position="15"/>
        <end position="40"/>
    </location>
</feature>
<feature type="transmembrane region" description="Helical" evidence="6">
    <location>
        <begin position="52"/>
        <end position="73"/>
    </location>
</feature>
<feature type="transmembrane region" description="Helical" evidence="6">
    <location>
        <begin position="93"/>
        <end position="121"/>
    </location>
</feature>
<keyword evidence="9" id="KW-1185">Reference proteome</keyword>
<dbReference type="EMBL" id="JAOQAV010000022">
    <property type="protein sequence ID" value="KAJ4185782.1"/>
    <property type="molecule type" value="Genomic_DNA"/>
</dbReference>
<dbReference type="AlphaFoldDB" id="A0A9W8R2G4"/>
<protein>
    <recommendedName>
        <fullName evidence="7">Rhodopsin domain-containing protein</fullName>
    </recommendedName>
</protein>
<organism evidence="8 9">
    <name type="scientific">Fusarium falciforme</name>
    <dbReference type="NCBI Taxonomy" id="195108"/>
    <lineage>
        <taxon>Eukaryota</taxon>
        <taxon>Fungi</taxon>
        <taxon>Dikarya</taxon>
        <taxon>Ascomycota</taxon>
        <taxon>Pezizomycotina</taxon>
        <taxon>Sordariomycetes</taxon>
        <taxon>Hypocreomycetidae</taxon>
        <taxon>Hypocreales</taxon>
        <taxon>Nectriaceae</taxon>
        <taxon>Fusarium</taxon>
        <taxon>Fusarium solani species complex</taxon>
    </lineage>
</organism>
<evidence type="ECO:0000256" key="2">
    <source>
        <dbReference type="ARBA" id="ARBA00022692"/>
    </source>
</evidence>
<dbReference type="GO" id="GO:0016020">
    <property type="term" value="C:membrane"/>
    <property type="evidence" value="ECO:0007669"/>
    <property type="project" value="UniProtKB-SubCell"/>
</dbReference>
<sequence>MAVDPDATTITPEGLGLVLLTVALFYTPPSAMVVVARSVIRIRQGIFGMDDGLMLTGWILFICVVGVVSKGTYVGVGAPDERLNDNMQRDGRMYIWLSQTFYCSSLIFIKGSICVTLLRIAIEKTHRIIVWVTLVASVISTLIVIIGLLTMCRPISANWDKNAGKCSPPIVITSLSYLVSAAAVLTDWVCAILPGFMLYKTQMKRATKISISIILGLGVL</sequence>
<evidence type="ECO:0000259" key="7">
    <source>
        <dbReference type="Pfam" id="PF20684"/>
    </source>
</evidence>
<name>A0A9W8R2G4_9HYPO</name>
<evidence type="ECO:0000313" key="8">
    <source>
        <dbReference type="EMBL" id="KAJ4185782.1"/>
    </source>
</evidence>
<dbReference type="PANTHER" id="PTHR33048">
    <property type="entry name" value="PTH11-LIKE INTEGRAL MEMBRANE PROTEIN (AFU_ORTHOLOGUE AFUA_5G11245)"/>
    <property type="match status" value="1"/>
</dbReference>
<keyword evidence="3 6" id="KW-1133">Transmembrane helix</keyword>
<dbReference type="Pfam" id="PF20684">
    <property type="entry name" value="Fung_rhodopsin"/>
    <property type="match status" value="1"/>
</dbReference>
<dbReference type="InterPro" id="IPR049326">
    <property type="entry name" value="Rhodopsin_dom_fungi"/>
</dbReference>
<comment type="similarity">
    <text evidence="5">Belongs to the SAT4 family.</text>
</comment>
<reference evidence="8" key="1">
    <citation type="submission" date="2022-09" db="EMBL/GenBank/DDBJ databases">
        <title>Fusarium specimens isolated from Avocado Roots.</title>
        <authorList>
            <person name="Stajich J."/>
            <person name="Roper C."/>
            <person name="Heimlech-Rivalta G."/>
        </authorList>
    </citation>
    <scope>NUCLEOTIDE SEQUENCE</scope>
    <source>
        <strain evidence="8">A02</strain>
    </source>
</reference>
<evidence type="ECO:0000256" key="4">
    <source>
        <dbReference type="ARBA" id="ARBA00023136"/>
    </source>
</evidence>
<dbReference type="Proteomes" id="UP001152087">
    <property type="component" value="Unassembled WGS sequence"/>
</dbReference>
<keyword evidence="2 6" id="KW-0812">Transmembrane</keyword>
<gene>
    <name evidence="8" type="ORF">NW755_008234</name>
</gene>
<dbReference type="InterPro" id="IPR052337">
    <property type="entry name" value="SAT4-like"/>
</dbReference>
<accession>A0A9W8R2G4</accession>
<evidence type="ECO:0000256" key="1">
    <source>
        <dbReference type="ARBA" id="ARBA00004141"/>
    </source>
</evidence>
<evidence type="ECO:0000313" key="9">
    <source>
        <dbReference type="Proteomes" id="UP001152087"/>
    </source>
</evidence>